<protein>
    <recommendedName>
        <fullName evidence="5">Uridylate kinase</fullName>
        <ecNumber evidence="4">2.7.4.22</ecNumber>
    </recommendedName>
    <alternativeName>
        <fullName evidence="12">Uridine monophosphate kinase</fullName>
    </alternativeName>
</protein>
<dbReference type="InterPro" id="IPR015963">
    <property type="entry name" value="Uridylate_kinase_bac"/>
</dbReference>
<dbReference type="SUPFAM" id="SSF53633">
    <property type="entry name" value="Carbamate kinase-like"/>
    <property type="match status" value="1"/>
</dbReference>
<dbReference type="InterPro" id="IPR036393">
    <property type="entry name" value="AceGlu_kinase-like_sf"/>
</dbReference>
<evidence type="ECO:0000256" key="6">
    <source>
        <dbReference type="ARBA" id="ARBA00022490"/>
    </source>
</evidence>
<dbReference type="HAMAP" id="MF_01220_B">
    <property type="entry name" value="PyrH_B"/>
    <property type="match status" value="1"/>
</dbReference>
<dbReference type="PANTHER" id="PTHR42833:SF4">
    <property type="entry name" value="URIDYLATE KINASE PUMPKIN, CHLOROPLASTIC"/>
    <property type="match status" value="1"/>
</dbReference>
<dbReference type="CDD" id="cd04254">
    <property type="entry name" value="AAK_UMPK-PyrH-Ec"/>
    <property type="match status" value="1"/>
</dbReference>
<comment type="pathway">
    <text evidence="2">Pyrimidine metabolism; CTP biosynthesis via de novo pathway; UDP from UMP (UMPK route): step 1/1.</text>
</comment>
<name>A0A6J6GSS2_9ZZZZ</name>
<dbReference type="Pfam" id="PF00696">
    <property type="entry name" value="AA_kinase"/>
    <property type="match status" value="1"/>
</dbReference>
<dbReference type="GO" id="GO:0033862">
    <property type="term" value="F:UMP kinase activity"/>
    <property type="evidence" value="ECO:0007669"/>
    <property type="project" value="UniProtKB-EC"/>
</dbReference>
<evidence type="ECO:0000256" key="7">
    <source>
        <dbReference type="ARBA" id="ARBA00022679"/>
    </source>
</evidence>
<comment type="similarity">
    <text evidence="3">Belongs to the UMP kinase family.</text>
</comment>
<evidence type="ECO:0000256" key="11">
    <source>
        <dbReference type="ARBA" id="ARBA00022975"/>
    </source>
</evidence>
<gene>
    <name evidence="16" type="ORF">UFOPK1493_04548</name>
</gene>
<dbReference type="GO" id="GO:0005524">
    <property type="term" value="F:ATP binding"/>
    <property type="evidence" value="ECO:0007669"/>
    <property type="project" value="UniProtKB-KW"/>
</dbReference>
<organism evidence="16">
    <name type="scientific">freshwater metagenome</name>
    <dbReference type="NCBI Taxonomy" id="449393"/>
    <lineage>
        <taxon>unclassified sequences</taxon>
        <taxon>metagenomes</taxon>
        <taxon>ecological metagenomes</taxon>
    </lineage>
</organism>
<keyword evidence="6" id="KW-0963">Cytoplasm</keyword>
<dbReference type="EMBL" id="CAEZSR010000380">
    <property type="protein sequence ID" value="CAB4604317.1"/>
    <property type="molecule type" value="Genomic_DNA"/>
</dbReference>
<dbReference type="PANTHER" id="PTHR42833">
    <property type="entry name" value="URIDYLATE KINASE"/>
    <property type="match status" value="1"/>
</dbReference>
<keyword evidence="9" id="KW-0418">Kinase</keyword>
<evidence type="ECO:0000256" key="10">
    <source>
        <dbReference type="ARBA" id="ARBA00022840"/>
    </source>
</evidence>
<evidence type="ECO:0000256" key="5">
    <source>
        <dbReference type="ARBA" id="ARBA00016403"/>
    </source>
</evidence>
<evidence type="ECO:0000256" key="8">
    <source>
        <dbReference type="ARBA" id="ARBA00022741"/>
    </source>
</evidence>
<dbReference type="FunFam" id="3.40.1160.10:FF:000001">
    <property type="entry name" value="Uridylate kinase"/>
    <property type="match status" value="1"/>
</dbReference>
<evidence type="ECO:0000256" key="2">
    <source>
        <dbReference type="ARBA" id="ARBA00004791"/>
    </source>
</evidence>
<dbReference type="Gene3D" id="3.40.1160.10">
    <property type="entry name" value="Acetylglutamate kinase-like"/>
    <property type="match status" value="1"/>
</dbReference>
<keyword evidence="8" id="KW-0547">Nucleotide-binding</keyword>
<dbReference type="NCBIfam" id="TIGR02075">
    <property type="entry name" value="pyrH_bact"/>
    <property type="match status" value="1"/>
</dbReference>
<evidence type="ECO:0000313" key="16">
    <source>
        <dbReference type="EMBL" id="CAB4604317.1"/>
    </source>
</evidence>
<evidence type="ECO:0000256" key="1">
    <source>
        <dbReference type="ARBA" id="ARBA00004496"/>
    </source>
</evidence>
<sequence length="259" mass="27939">MTSPRWQRIVFKPSGEALAGASGSGLDGPTLDHTAREIIAVREMGVDVSVVVGGGNFWRGRTGAMSGMDATQSDHIGMLGTVMNALALQDSLERLGQSTRVLSAIEMPRIAEPYIRRRAMRHLEKGRVVIFAAGTGNPFFTTDTAAALRAAEMDADALLKGTHSGVDGVYSADPRRDPTATKYDQIDYMDVMTEDLKVMDATAIAFCRDNDIPIVVFDMSSPGALQAILGGEQVGTIIHSAAPQMRRRRHDDPPLTDPR</sequence>
<accession>A0A6J6GSS2</accession>
<dbReference type="GO" id="GO:0044210">
    <property type="term" value="P:'de novo' CTP biosynthetic process"/>
    <property type="evidence" value="ECO:0007669"/>
    <property type="project" value="UniProtKB-UniPathway"/>
</dbReference>
<dbReference type="PIRSF" id="PIRSF005650">
    <property type="entry name" value="Uridylate_kin"/>
    <property type="match status" value="1"/>
</dbReference>
<evidence type="ECO:0000256" key="3">
    <source>
        <dbReference type="ARBA" id="ARBA00007614"/>
    </source>
</evidence>
<evidence type="ECO:0000256" key="12">
    <source>
        <dbReference type="ARBA" id="ARBA00032092"/>
    </source>
</evidence>
<keyword evidence="10" id="KW-0067">ATP-binding</keyword>
<evidence type="ECO:0000256" key="4">
    <source>
        <dbReference type="ARBA" id="ARBA00012899"/>
    </source>
</evidence>
<evidence type="ECO:0000256" key="9">
    <source>
        <dbReference type="ARBA" id="ARBA00022777"/>
    </source>
</evidence>
<evidence type="ECO:0000256" key="14">
    <source>
        <dbReference type="SAM" id="MobiDB-lite"/>
    </source>
</evidence>
<feature type="compositionally biased region" description="Basic and acidic residues" evidence="14">
    <location>
        <begin position="250"/>
        <end position="259"/>
    </location>
</feature>
<keyword evidence="11" id="KW-0665">Pyrimidine biosynthesis</keyword>
<evidence type="ECO:0000259" key="15">
    <source>
        <dbReference type="Pfam" id="PF00696"/>
    </source>
</evidence>
<keyword evidence="7" id="KW-0808">Transferase</keyword>
<comment type="subcellular location">
    <subcellularLocation>
        <location evidence="1">Cytoplasm</location>
    </subcellularLocation>
</comment>
<dbReference type="UniPathway" id="UPA00159">
    <property type="reaction ID" value="UER00275"/>
</dbReference>
<reference evidence="16" key="1">
    <citation type="submission" date="2020-05" db="EMBL/GenBank/DDBJ databases">
        <authorList>
            <person name="Chiriac C."/>
            <person name="Salcher M."/>
            <person name="Ghai R."/>
            <person name="Kavagutti S V."/>
        </authorList>
    </citation>
    <scope>NUCLEOTIDE SEQUENCE</scope>
</reference>
<proteinExistence type="inferred from homology"/>
<dbReference type="AlphaFoldDB" id="A0A6J6GSS2"/>
<dbReference type="EC" id="2.7.4.22" evidence="4"/>
<dbReference type="GO" id="GO:0006225">
    <property type="term" value="P:UDP biosynthetic process"/>
    <property type="evidence" value="ECO:0007669"/>
    <property type="project" value="TreeGrafter"/>
</dbReference>
<comment type="catalytic activity">
    <reaction evidence="13">
        <text>UMP + ATP = UDP + ADP</text>
        <dbReference type="Rhea" id="RHEA:24400"/>
        <dbReference type="ChEBI" id="CHEBI:30616"/>
        <dbReference type="ChEBI" id="CHEBI:57865"/>
        <dbReference type="ChEBI" id="CHEBI:58223"/>
        <dbReference type="ChEBI" id="CHEBI:456216"/>
        <dbReference type="EC" id="2.7.4.22"/>
    </reaction>
</comment>
<feature type="domain" description="Aspartate/glutamate/uridylate kinase" evidence="15">
    <location>
        <begin position="8"/>
        <end position="218"/>
    </location>
</feature>
<dbReference type="InterPro" id="IPR001048">
    <property type="entry name" value="Asp/Glu/Uridylate_kinase"/>
</dbReference>
<dbReference type="InterPro" id="IPR011817">
    <property type="entry name" value="Uridylate_kinase"/>
</dbReference>
<evidence type="ECO:0000256" key="13">
    <source>
        <dbReference type="ARBA" id="ARBA00047767"/>
    </source>
</evidence>
<feature type="region of interest" description="Disordered" evidence="14">
    <location>
        <begin position="240"/>
        <end position="259"/>
    </location>
</feature>
<dbReference type="GO" id="GO:0005737">
    <property type="term" value="C:cytoplasm"/>
    <property type="evidence" value="ECO:0007669"/>
    <property type="project" value="UniProtKB-SubCell"/>
</dbReference>